<feature type="compositionally biased region" description="Low complexity" evidence="3">
    <location>
        <begin position="790"/>
        <end position="801"/>
    </location>
</feature>
<dbReference type="Pfam" id="PF00439">
    <property type="entry name" value="Bromodomain"/>
    <property type="match status" value="1"/>
</dbReference>
<feature type="region of interest" description="Disordered" evidence="3">
    <location>
        <begin position="108"/>
        <end position="141"/>
    </location>
</feature>
<feature type="region of interest" description="Disordered" evidence="3">
    <location>
        <begin position="321"/>
        <end position="386"/>
    </location>
</feature>
<dbReference type="Gene3D" id="1.20.920.10">
    <property type="entry name" value="Bromodomain-like"/>
    <property type="match status" value="1"/>
</dbReference>
<feature type="compositionally biased region" description="Polar residues" evidence="3">
    <location>
        <begin position="732"/>
        <end position="741"/>
    </location>
</feature>
<evidence type="ECO:0000259" key="4">
    <source>
        <dbReference type="PROSITE" id="PS50014"/>
    </source>
</evidence>
<dbReference type="PANTHER" id="PTHR22881:SF42">
    <property type="entry name" value="DNA-BINDING BROMODOMAIN-CONTAINING PROTEIN"/>
    <property type="match status" value="1"/>
</dbReference>
<dbReference type="PANTHER" id="PTHR22881">
    <property type="entry name" value="BROMODOMAIN CONTAINING PROTEIN"/>
    <property type="match status" value="1"/>
</dbReference>
<evidence type="ECO:0000313" key="6">
    <source>
        <dbReference type="Proteomes" id="UP000036987"/>
    </source>
</evidence>
<gene>
    <name evidence="5" type="ORF">ZOSMA_181G00430</name>
</gene>
<evidence type="ECO:0000256" key="3">
    <source>
        <dbReference type="SAM" id="MobiDB-lite"/>
    </source>
</evidence>
<feature type="compositionally biased region" description="Acidic residues" evidence="3">
    <location>
        <begin position="79"/>
        <end position="91"/>
    </location>
</feature>
<evidence type="ECO:0000313" key="5">
    <source>
        <dbReference type="EMBL" id="KMZ71407.1"/>
    </source>
</evidence>
<dbReference type="CDD" id="cd04369">
    <property type="entry name" value="Bromodomain"/>
    <property type="match status" value="1"/>
</dbReference>
<feature type="compositionally biased region" description="Basic and acidic residues" evidence="3">
    <location>
        <begin position="773"/>
        <end position="783"/>
    </location>
</feature>
<dbReference type="OrthoDB" id="21449at2759"/>
<dbReference type="EMBL" id="LFYR01000676">
    <property type="protein sequence ID" value="KMZ71407.1"/>
    <property type="molecule type" value="Genomic_DNA"/>
</dbReference>
<feature type="region of interest" description="Disordered" evidence="3">
    <location>
        <begin position="1"/>
        <end position="46"/>
    </location>
</feature>
<feature type="region of interest" description="Disordered" evidence="3">
    <location>
        <begin position="714"/>
        <end position="747"/>
    </location>
</feature>
<evidence type="ECO:0000256" key="2">
    <source>
        <dbReference type="PROSITE-ProRule" id="PRU00035"/>
    </source>
</evidence>
<dbReference type="AlphaFoldDB" id="A0A0K9PT25"/>
<sequence>MPAPSVANRKMKGKNIKEARRGRPRKPHLLPVPPVSRRSSLRTPRLHLREDFYNVDEIVVDDEDDEFRELEQIKRQEEEEREEDDDDDEDDFRSNKKLKLLIKLHHHQIPTRRKNTTSTTICKTGRRDGSPSLSSSDEDTDAVASADLLLHRVNDEIGDQDGSNKHAIFNSEPSMPRKETPLPDLKTIISILDKIQRKDKYAVFRNPVDPEELPDYHELIEHPMDFTTIRNKLTKNLYSNLDGFESDVFLLCSNAMQYNPPETIYFKQARSMQELARKKFQTIRDEIQCCKIISNINQLNPSNPIIIDKMMEDQTNSFSEEPHVMENQPETVSDKPTEKPAYSSPKVHDRSEISPSTDLATNTENVSSDNKSSSLEEDRRSTYITSKNQQKGIVQIDPSFNTLDDEKKLFAVGLDKESSYARSLARFAASLGPSAWRIASEKIAKATPSGLKFGPGWVGEYETCLAPILSSNTESTNTPVLWYRKDSDNGMIPKPAVDDDGKHALFGFSLGNRSQNESAVFHRSGDKITTNSKHSSDNLGSSENHGFHDFGFNNRSWNSSKKVDEFTPSRDQSIMKAQGLLERNISKKSTPDQRMNACLGFVPTTHVGGTIDNNFTPICDNNQKIDDPVEIIRMLPENVQSSHPNSYCTGTDKLLASSRNSFVGFGSANSSQSWMPTISCTGQRLMEGQSNSEVQIRNWSTYNRPTWMLQPSPDSLHSNDGFEDIDRRQKQRCSQTETVSKPRQMVRSGHGALSTFEQGNQFDHWQRIGSQAEESHSKIRDPPDLNIGFQSPSSPPVQQQPDLALQL</sequence>
<reference evidence="6" key="1">
    <citation type="journal article" date="2016" name="Nature">
        <title>The genome of the seagrass Zostera marina reveals angiosperm adaptation to the sea.</title>
        <authorList>
            <person name="Olsen J.L."/>
            <person name="Rouze P."/>
            <person name="Verhelst B."/>
            <person name="Lin Y.-C."/>
            <person name="Bayer T."/>
            <person name="Collen J."/>
            <person name="Dattolo E."/>
            <person name="De Paoli E."/>
            <person name="Dittami S."/>
            <person name="Maumus F."/>
            <person name="Michel G."/>
            <person name="Kersting A."/>
            <person name="Lauritano C."/>
            <person name="Lohaus R."/>
            <person name="Toepel M."/>
            <person name="Tonon T."/>
            <person name="Vanneste K."/>
            <person name="Amirebrahimi M."/>
            <person name="Brakel J."/>
            <person name="Bostroem C."/>
            <person name="Chovatia M."/>
            <person name="Grimwood J."/>
            <person name="Jenkins J.W."/>
            <person name="Jueterbock A."/>
            <person name="Mraz A."/>
            <person name="Stam W.T."/>
            <person name="Tice H."/>
            <person name="Bornberg-Bauer E."/>
            <person name="Green P.J."/>
            <person name="Pearson G.A."/>
            <person name="Procaccini G."/>
            <person name="Duarte C.M."/>
            <person name="Schmutz J."/>
            <person name="Reusch T.B.H."/>
            <person name="Van de Peer Y."/>
        </authorList>
    </citation>
    <scope>NUCLEOTIDE SEQUENCE [LARGE SCALE GENOMIC DNA]</scope>
    <source>
        <strain evidence="6">cv. Finnish</strain>
    </source>
</reference>
<evidence type="ECO:0000256" key="1">
    <source>
        <dbReference type="ARBA" id="ARBA00023117"/>
    </source>
</evidence>
<feature type="compositionally biased region" description="Polar residues" evidence="3">
    <location>
        <begin position="353"/>
        <end position="373"/>
    </location>
</feature>
<feature type="compositionally biased region" description="Polar residues" evidence="3">
    <location>
        <begin position="527"/>
        <end position="544"/>
    </location>
</feature>
<comment type="caution">
    <text evidence="5">The sequence shown here is derived from an EMBL/GenBank/DDBJ whole genome shotgun (WGS) entry which is preliminary data.</text>
</comment>
<feature type="region of interest" description="Disordered" evidence="3">
    <location>
        <begin position="161"/>
        <end position="181"/>
    </location>
</feature>
<proteinExistence type="predicted"/>
<feature type="domain" description="Bromo" evidence="4">
    <location>
        <begin position="196"/>
        <end position="266"/>
    </location>
</feature>
<dbReference type="InterPro" id="IPR036427">
    <property type="entry name" value="Bromodomain-like_sf"/>
</dbReference>
<protein>
    <recommendedName>
        <fullName evidence="4">Bromo domain-containing protein</fullName>
    </recommendedName>
</protein>
<accession>A0A0K9PT25</accession>
<dbReference type="STRING" id="29655.A0A0K9PT25"/>
<dbReference type="PROSITE" id="PS50014">
    <property type="entry name" value="BROMODOMAIN_2"/>
    <property type="match status" value="1"/>
</dbReference>
<dbReference type="InterPro" id="IPR001487">
    <property type="entry name" value="Bromodomain"/>
</dbReference>
<name>A0A0K9PT25_ZOSMR</name>
<dbReference type="SMART" id="SM00297">
    <property type="entry name" value="BROMO"/>
    <property type="match status" value="1"/>
</dbReference>
<organism evidence="5 6">
    <name type="scientific">Zostera marina</name>
    <name type="common">Eelgrass</name>
    <dbReference type="NCBI Taxonomy" id="29655"/>
    <lineage>
        <taxon>Eukaryota</taxon>
        <taxon>Viridiplantae</taxon>
        <taxon>Streptophyta</taxon>
        <taxon>Embryophyta</taxon>
        <taxon>Tracheophyta</taxon>
        <taxon>Spermatophyta</taxon>
        <taxon>Magnoliopsida</taxon>
        <taxon>Liliopsida</taxon>
        <taxon>Zosteraceae</taxon>
        <taxon>Zostera</taxon>
    </lineage>
</organism>
<feature type="region of interest" description="Disordered" evidence="3">
    <location>
        <begin position="767"/>
        <end position="807"/>
    </location>
</feature>
<feature type="region of interest" description="Disordered" evidence="3">
    <location>
        <begin position="72"/>
        <end position="93"/>
    </location>
</feature>
<dbReference type="InterPro" id="IPR051831">
    <property type="entry name" value="Bromodomain_contain_prot"/>
</dbReference>
<dbReference type="SUPFAM" id="SSF47370">
    <property type="entry name" value="Bromodomain"/>
    <property type="match status" value="1"/>
</dbReference>
<dbReference type="PRINTS" id="PR00503">
    <property type="entry name" value="BROMODOMAIN"/>
</dbReference>
<dbReference type="Proteomes" id="UP000036987">
    <property type="component" value="Unassembled WGS sequence"/>
</dbReference>
<keyword evidence="6" id="KW-1185">Reference proteome</keyword>
<keyword evidence="1 2" id="KW-0103">Bromodomain</keyword>
<feature type="region of interest" description="Disordered" evidence="3">
    <location>
        <begin position="523"/>
        <end position="544"/>
    </location>
</feature>